<dbReference type="EMBL" id="CP021780">
    <property type="protein sequence ID" value="ASA24465.1"/>
    <property type="molecule type" value="Genomic_DNA"/>
</dbReference>
<protein>
    <submittedName>
        <fullName evidence="1">Uncharacterized protein</fullName>
    </submittedName>
</protein>
<dbReference type="RefSeq" id="WP_087918436.1">
    <property type="nucleotide sequence ID" value="NZ_CP021780.1"/>
</dbReference>
<accession>A0A2Z2KJT3</accession>
<name>A0A2Z2KJT3_9BACL</name>
<keyword evidence="2" id="KW-1185">Reference proteome</keyword>
<dbReference type="Proteomes" id="UP000249890">
    <property type="component" value="Chromosome"/>
</dbReference>
<gene>
    <name evidence="1" type="ORF">B9T62_29170</name>
</gene>
<organism evidence="1 2">
    <name type="scientific">Paenibacillus donghaensis</name>
    <dbReference type="NCBI Taxonomy" id="414771"/>
    <lineage>
        <taxon>Bacteria</taxon>
        <taxon>Bacillati</taxon>
        <taxon>Bacillota</taxon>
        <taxon>Bacilli</taxon>
        <taxon>Bacillales</taxon>
        <taxon>Paenibacillaceae</taxon>
        <taxon>Paenibacillus</taxon>
    </lineage>
</organism>
<sequence length="240" mass="26047">MKSGPYTVTVTVTSSTNTLGTPASNPITITITNPLMDFTINGPETVEVGSRIDLTLSDFQPEGADAYLISWDFEGQGSAFATLAPAAGNSDHTKYTLTGVDATDEVIVTVTAGGVTKTKKVRIDPLKLTGLTFSGADVEITVGEKKDLNRLLWLTPRAIENDSKLYKQILDSLEWHSETKATADFNKQINVNNRGVIHGFQNGTTLVTVTYNSESKDPNHLPIEATLLVKVKARDNNDRY</sequence>
<evidence type="ECO:0000313" key="2">
    <source>
        <dbReference type="Proteomes" id="UP000249890"/>
    </source>
</evidence>
<evidence type="ECO:0000313" key="1">
    <source>
        <dbReference type="EMBL" id="ASA24465.1"/>
    </source>
</evidence>
<dbReference type="AlphaFoldDB" id="A0A2Z2KJT3"/>
<dbReference type="OrthoDB" id="38701at2"/>
<dbReference type="KEGG" id="pdh:B9T62_29170"/>
<reference evidence="1 2" key="1">
    <citation type="submission" date="2017-06" db="EMBL/GenBank/DDBJ databases">
        <title>Complete genome sequence of Paenibacillus donghaensis KCTC 13049T isolated from East Sea sediment, South Korea.</title>
        <authorList>
            <person name="Jung B.K."/>
            <person name="Hong S.-J."/>
            <person name="Shin J.-H."/>
        </authorList>
    </citation>
    <scope>NUCLEOTIDE SEQUENCE [LARGE SCALE GENOMIC DNA]</scope>
    <source>
        <strain evidence="1 2">KCTC 13049</strain>
    </source>
</reference>
<proteinExistence type="predicted"/>